<evidence type="ECO:0000256" key="4">
    <source>
        <dbReference type="PIRSR" id="PIRSR001365-1"/>
    </source>
</evidence>
<dbReference type="PANTHER" id="PTHR12128:SF66">
    <property type="entry name" value="4-HYDROXY-2-OXOGLUTARATE ALDOLASE, MITOCHONDRIAL"/>
    <property type="match status" value="1"/>
</dbReference>
<evidence type="ECO:0000313" key="6">
    <source>
        <dbReference type="EMBL" id="SDI71100.1"/>
    </source>
</evidence>
<evidence type="ECO:0000256" key="1">
    <source>
        <dbReference type="ARBA" id="ARBA00007592"/>
    </source>
</evidence>
<dbReference type="RefSeq" id="WP_084308184.1">
    <property type="nucleotide sequence ID" value="NZ_FNDG01000022.1"/>
</dbReference>
<dbReference type="Proteomes" id="UP000198606">
    <property type="component" value="Unassembled WGS sequence"/>
</dbReference>
<feature type="active site" description="Proton donor/acceptor" evidence="4">
    <location>
        <position position="134"/>
    </location>
</feature>
<protein>
    <submittedName>
        <fullName evidence="6">4-hydroxy-tetrahydrodipicolinate synthase</fullName>
    </submittedName>
</protein>
<dbReference type="SMART" id="SM01130">
    <property type="entry name" value="DHDPS"/>
    <property type="match status" value="1"/>
</dbReference>
<evidence type="ECO:0000256" key="2">
    <source>
        <dbReference type="ARBA" id="ARBA00023239"/>
    </source>
</evidence>
<dbReference type="SUPFAM" id="SSF51569">
    <property type="entry name" value="Aldolase"/>
    <property type="match status" value="1"/>
</dbReference>
<name>A0A1G8MUU9_9GAMM</name>
<reference evidence="6 7" key="1">
    <citation type="submission" date="2016-10" db="EMBL/GenBank/DDBJ databases">
        <authorList>
            <person name="de Groot N.N."/>
        </authorList>
    </citation>
    <scope>NUCLEOTIDE SEQUENCE [LARGE SCALE GENOMIC DNA]</scope>
    <source>
        <strain evidence="6 7">LMG 18387</strain>
    </source>
</reference>
<accession>A0A1G8MUU9</accession>
<dbReference type="Gene3D" id="3.20.20.70">
    <property type="entry name" value="Aldolase class I"/>
    <property type="match status" value="1"/>
</dbReference>
<dbReference type="EMBL" id="FNDG01000022">
    <property type="protein sequence ID" value="SDI71100.1"/>
    <property type="molecule type" value="Genomic_DNA"/>
</dbReference>
<dbReference type="PANTHER" id="PTHR12128">
    <property type="entry name" value="DIHYDRODIPICOLINATE SYNTHASE"/>
    <property type="match status" value="1"/>
</dbReference>
<gene>
    <name evidence="6" type="ORF">SAMN05216588_12288</name>
</gene>
<evidence type="ECO:0000313" key="7">
    <source>
        <dbReference type="Proteomes" id="UP000198606"/>
    </source>
</evidence>
<dbReference type="GO" id="GO:0008840">
    <property type="term" value="F:4-hydroxy-tetrahydrodipicolinate synthase activity"/>
    <property type="evidence" value="ECO:0007669"/>
    <property type="project" value="TreeGrafter"/>
</dbReference>
<dbReference type="InterPro" id="IPR002220">
    <property type="entry name" value="DapA-like"/>
</dbReference>
<evidence type="ECO:0000256" key="5">
    <source>
        <dbReference type="PIRSR" id="PIRSR001365-2"/>
    </source>
</evidence>
<dbReference type="AlphaFoldDB" id="A0A1G8MUU9"/>
<dbReference type="InterPro" id="IPR013785">
    <property type="entry name" value="Aldolase_TIM"/>
</dbReference>
<dbReference type="PIRSF" id="PIRSF001365">
    <property type="entry name" value="DHDPS"/>
    <property type="match status" value="1"/>
</dbReference>
<feature type="binding site" evidence="5">
    <location>
        <position position="46"/>
    </location>
    <ligand>
        <name>pyruvate</name>
        <dbReference type="ChEBI" id="CHEBI:15361"/>
    </ligand>
</feature>
<dbReference type="CDD" id="cd00408">
    <property type="entry name" value="DHDPS-like"/>
    <property type="match status" value="1"/>
</dbReference>
<proteinExistence type="inferred from homology"/>
<comment type="similarity">
    <text evidence="1 3">Belongs to the DapA family.</text>
</comment>
<dbReference type="PRINTS" id="PR00146">
    <property type="entry name" value="DHPICSNTHASE"/>
</dbReference>
<sequence length="300" mass="32144">MTFEGIYTPAITPLTADGQIDSSAFADVLEYLIESKVHGIIVGGSTGEYYAHSAQERFDLAAKAKDVINGRLPLIVGTGAIRTEDSVAFAKAAKEIKADALLVGTPPYALPTQQEIITHVNAVDSAAGLPIMLYNYPGRMGVAMGEEVFSALAGNQNVVAIKESTGDAASLHLLASKYPKIALSCGWDDQALEFFAWGARSWVCAGSNFIPKEHVALYQACVVENDFVKGRRIMTELLPLMDFLETGKFVQSIKYGSEVAGLKTGGVRAPLQSLTGEEKQTLKEIITVLKRNVATITEGV</sequence>
<dbReference type="STRING" id="29435.SAMN05216588_12288"/>
<feature type="active site" description="Schiff-base intermediate with substrate" evidence="4">
    <location>
        <position position="162"/>
    </location>
</feature>
<keyword evidence="2 3" id="KW-0456">Lyase</keyword>
<feature type="binding site" evidence="5">
    <location>
        <position position="203"/>
    </location>
    <ligand>
        <name>pyruvate</name>
        <dbReference type="ChEBI" id="CHEBI:15361"/>
    </ligand>
</feature>
<evidence type="ECO:0000256" key="3">
    <source>
        <dbReference type="PIRNR" id="PIRNR001365"/>
    </source>
</evidence>
<dbReference type="GO" id="GO:0005829">
    <property type="term" value="C:cytosol"/>
    <property type="evidence" value="ECO:0007669"/>
    <property type="project" value="TreeGrafter"/>
</dbReference>
<dbReference type="Pfam" id="PF00701">
    <property type="entry name" value="DHDPS"/>
    <property type="match status" value="1"/>
</dbReference>
<organism evidence="6 7">
    <name type="scientific">Phytopseudomonas flavescens</name>
    <dbReference type="NCBI Taxonomy" id="29435"/>
    <lineage>
        <taxon>Bacteria</taxon>
        <taxon>Pseudomonadati</taxon>
        <taxon>Pseudomonadota</taxon>
        <taxon>Gammaproteobacteria</taxon>
        <taxon>Pseudomonadales</taxon>
        <taxon>Pseudomonadaceae</taxon>
        <taxon>Phytopseudomonas</taxon>
    </lineage>
</organism>